<name>A0A9P4HSY3_9PEZI</name>
<accession>A0A9P4HSY3</accession>
<reference evidence="2" key="1">
    <citation type="journal article" date="2020" name="Stud. Mycol.">
        <title>101 Dothideomycetes genomes: a test case for predicting lifestyles and emergence of pathogens.</title>
        <authorList>
            <person name="Haridas S."/>
            <person name="Albert R."/>
            <person name="Binder M."/>
            <person name="Bloem J."/>
            <person name="Labutti K."/>
            <person name="Salamov A."/>
            <person name="Andreopoulos B."/>
            <person name="Baker S."/>
            <person name="Barry K."/>
            <person name="Bills G."/>
            <person name="Bluhm B."/>
            <person name="Cannon C."/>
            <person name="Castanera R."/>
            <person name="Culley D."/>
            <person name="Daum C."/>
            <person name="Ezra D."/>
            <person name="Gonzalez J."/>
            <person name="Henrissat B."/>
            <person name="Kuo A."/>
            <person name="Liang C."/>
            <person name="Lipzen A."/>
            <person name="Lutzoni F."/>
            <person name="Magnuson J."/>
            <person name="Mondo S."/>
            <person name="Nolan M."/>
            <person name="Ohm R."/>
            <person name="Pangilinan J."/>
            <person name="Park H.-J."/>
            <person name="Ramirez L."/>
            <person name="Alfaro M."/>
            <person name="Sun H."/>
            <person name="Tritt A."/>
            <person name="Yoshinaga Y."/>
            <person name="Zwiers L.-H."/>
            <person name="Turgeon B."/>
            <person name="Goodwin S."/>
            <person name="Spatafora J."/>
            <person name="Crous P."/>
            <person name="Grigoriev I."/>
        </authorList>
    </citation>
    <scope>NUCLEOTIDE SEQUENCE</scope>
    <source>
        <strain evidence="2">CBS 121410</strain>
    </source>
</reference>
<evidence type="ECO:0000313" key="3">
    <source>
        <dbReference type="Proteomes" id="UP000799776"/>
    </source>
</evidence>
<dbReference type="Gene3D" id="3.30.710.10">
    <property type="entry name" value="Potassium Channel Kv1.1, Chain A"/>
    <property type="match status" value="1"/>
</dbReference>
<dbReference type="Proteomes" id="UP000799776">
    <property type="component" value="Unassembled WGS sequence"/>
</dbReference>
<feature type="compositionally biased region" description="Polar residues" evidence="1">
    <location>
        <begin position="1"/>
        <end position="21"/>
    </location>
</feature>
<feature type="region of interest" description="Disordered" evidence="1">
    <location>
        <begin position="228"/>
        <end position="279"/>
    </location>
</feature>
<dbReference type="AlphaFoldDB" id="A0A9P4HSY3"/>
<evidence type="ECO:0000313" key="2">
    <source>
        <dbReference type="EMBL" id="KAF2087415.1"/>
    </source>
</evidence>
<feature type="compositionally biased region" description="Acidic residues" evidence="1">
    <location>
        <begin position="238"/>
        <end position="251"/>
    </location>
</feature>
<sequence length="279" mass="31366">MSSSTPQGASTQPDAQNSSSDKAGILTVRIDSSETEPVDFHIPKAIIRNRCPFLENALEGVLKESATCVIYLKDTHSDVFAVYEHWLRERSISFAHISSDSRGGYYDMDARILRYAIMECYRLGNFLRDLSFKDQIISQLHIFINGWRLYGQGISLSATLEMESFIHEHSAEHENLYQNGLVISGPRRLAIDVAVHLWGESEIEDPAFLGCERFMVAVLKAWKRHTTGAAASPTTSDGDGEDEEEEEEEDGLEHNYEFDYGNEDGDEGRHKLGIDEGLL</sequence>
<evidence type="ECO:0008006" key="4">
    <source>
        <dbReference type="Google" id="ProtNLM"/>
    </source>
</evidence>
<dbReference type="EMBL" id="ML978720">
    <property type="protein sequence ID" value="KAF2087415.1"/>
    <property type="molecule type" value="Genomic_DNA"/>
</dbReference>
<gene>
    <name evidence="2" type="ORF">K490DRAFT_65803</name>
</gene>
<feature type="compositionally biased region" description="Basic and acidic residues" evidence="1">
    <location>
        <begin position="267"/>
        <end position="279"/>
    </location>
</feature>
<comment type="caution">
    <text evidence="2">The sequence shown here is derived from an EMBL/GenBank/DDBJ whole genome shotgun (WGS) entry which is preliminary data.</text>
</comment>
<proteinExistence type="predicted"/>
<feature type="region of interest" description="Disordered" evidence="1">
    <location>
        <begin position="1"/>
        <end position="23"/>
    </location>
</feature>
<dbReference type="OrthoDB" id="1022638at2759"/>
<protein>
    <recommendedName>
        <fullName evidence="4">BTB domain-containing protein</fullName>
    </recommendedName>
</protein>
<keyword evidence="3" id="KW-1185">Reference proteome</keyword>
<dbReference type="InterPro" id="IPR011333">
    <property type="entry name" value="SKP1/BTB/POZ_sf"/>
</dbReference>
<organism evidence="2 3">
    <name type="scientific">Saccharata proteae CBS 121410</name>
    <dbReference type="NCBI Taxonomy" id="1314787"/>
    <lineage>
        <taxon>Eukaryota</taxon>
        <taxon>Fungi</taxon>
        <taxon>Dikarya</taxon>
        <taxon>Ascomycota</taxon>
        <taxon>Pezizomycotina</taxon>
        <taxon>Dothideomycetes</taxon>
        <taxon>Dothideomycetes incertae sedis</taxon>
        <taxon>Botryosphaeriales</taxon>
        <taxon>Saccharataceae</taxon>
        <taxon>Saccharata</taxon>
    </lineage>
</organism>
<evidence type="ECO:0000256" key="1">
    <source>
        <dbReference type="SAM" id="MobiDB-lite"/>
    </source>
</evidence>